<evidence type="ECO:0000256" key="4">
    <source>
        <dbReference type="ARBA" id="ARBA00009567"/>
    </source>
</evidence>
<evidence type="ECO:0000313" key="10">
    <source>
        <dbReference type="EMBL" id="KAK2163201.1"/>
    </source>
</evidence>
<keyword evidence="8" id="KW-0539">Nucleus</keyword>
<keyword evidence="7" id="KW-0819">tRNA processing</keyword>
<dbReference type="GO" id="GO:0005829">
    <property type="term" value="C:cytosol"/>
    <property type="evidence" value="ECO:0007669"/>
    <property type="project" value="TreeGrafter"/>
</dbReference>
<dbReference type="GO" id="GO:0000049">
    <property type="term" value="F:tRNA binding"/>
    <property type="evidence" value="ECO:0007669"/>
    <property type="project" value="TreeGrafter"/>
</dbReference>
<dbReference type="PANTHER" id="PTHR15641">
    <property type="entry name" value="ELONGATOR COMPLEX PROTEIN 5"/>
    <property type="match status" value="1"/>
</dbReference>
<organism evidence="10 11">
    <name type="scientific">Paralvinella palmiformis</name>
    <dbReference type="NCBI Taxonomy" id="53620"/>
    <lineage>
        <taxon>Eukaryota</taxon>
        <taxon>Metazoa</taxon>
        <taxon>Spiralia</taxon>
        <taxon>Lophotrochozoa</taxon>
        <taxon>Annelida</taxon>
        <taxon>Polychaeta</taxon>
        <taxon>Sedentaria</taxon>
        <taxon>Canalipalpata</taxon>
        <taxon>Terebellida</taxon>
        <taxon>Terebelliformia</taxon>
        <taxon>Alvinellidae</taxon>
        <taxon>Paralvinella</taxon>
    </lineage>
</organism>
<evidence type="ECO:0000256" key="2">
    <source>
        <dbReference type="ARBA" id="ARBA00004496"/>
    </source>
</evidence>
<comment type="pathway">
    <text evidence="3">tRNA modification; 5-methoxycarbonylmethyl-2-thiouridine-tRNA biosynthesis.</text>
</comment>
<evidence type="ECO:0000256" key="9">
    <source>
        <dbReference type="SAM" id="MobiDB-lite"/>
    </source>
</evidence>
<dbReference type="AlphaFoldDB" id="A0AAD9K1L2"/>
<comment type="similarity">
    <text evidence="4">Belongs to the ELP5 family.</text>
</comment>
<comment type="subcellular location">
    <subcellularLocation>
        <location evidence="2">Cytoplasm</location>
    </subcellularLocation>
    <subcellularLocation>
        <location evidence="1">Nucleus</location>
    </subcellularLocation>
</comment>
<comment type="caution">
    <text evidence="10">The sequence shown here is derived from an EMBL/GenBank/DDBJ whole genome shotgun (WGS) entry which is preliminary data.</text>
</comment>
<dbReference type="InterPro" id="IPR027417">
    <property type="entry name" value="P-loop_NTPase"/>
</dbReference>
<dbReference type="GO" id="GO:0033588">
    <property type="term" value="C:elongator holoenzyme complex"/>
    <property type="evidence" value="ECO:0007669"/>
    <property type="project" value="InterPro"/>
</dbReference>
<dbReference type="Gene3D" id="3.40.50.300">
    <property type="entry name" value="P-loop containing nucleotide triphosphate hydrolases"/>
    <property type="match status" value="1"/>
</dbReference>
<dbReference type="Proteomes" id="UP001208570">
    <property type="component" value="Unassembled WGS sequence"/>
</dbReference>
<feature type="compositionally biased region" description="Acidic residues" evidence="9">
    <location>
        <begin position="233"/>
        <end position="249"/>
    </location>
</feature>
<evidence type="ECO:0000256" key="1">
    <source>
        <dbReference type="ARBA" id="ARBA00004123"/>
    </source>
</evidence>
<evidence type="ECO:0000256" key="3">
    <source>
        <dbReference type="ARBA" id="ARBA00005043"/>
    </source>
</evidence>
<reference evidence="10" key="1">
    <citation type="journal article" date="2023" name="Mol. Biol. Evol.">
        <title>Third-Generation Sequencing Reveals the Adaptive Role of the Epigenome in Three Deep-Sea Polychaetes.</title>
        <authorList>
            <person name="Perez M."/>
            <person name="Aroh O."/>
            <person name="Sun Y."/>
            <person name="Lan Y."/>
            <person name="Juniper S.K."/>
            <person name="Young C.R."/>
            <person name="Angers B."/>
            <person name="Qian P.Y."/>
        </authorList>
    </citation>
    <scope>NUCLEOTIDE SEQUENCE</scope>
    <source>
        <strain evidence="10">P08H-3</strain>
    </source>
</reference>
<dbReference type="EMBL" id="JAODUP010000084">
    <property type="protein sequence ID" value="KAK2163201.1"/>
    <property type="molecule type" value="Genomic_DNA"/>
</dbReference>
<feature type="region of interest" description="Disordered" evidence="9">
    <location>
        <begin position="214"/>
        <end position="249"/>
    </location>
</feature>
<name>A0AAD9K1L2_9ANNE</name>
<dbReference type="PANTHER" id="PTHR15641:SF1">
    <property type="entry name" value="ELONGATOR COMPLEX PROTEIN 5"/>
    <property type="match status" value="1"/>
</dbReference>
<evidence type="ECO:0000256" key="7">
    <source>
        <dbReference type="ARBA" id="ARBA00022694"/>
    </source>
</evidence>
<dbReference type="GO" id="GO:0002098">
    <property type="term" value="P:tRNA wobble uridine modification"/>
    <property type="evidence" value="ECO:0007669"/>
    <property type="project" value="InterPro"/>
</dbReference>
<sequence>MLPGTITSLAQHVIDRLTVHNISKDPLGWDGNTTISMESDFLEYLTRIIDLNKKCAVVIDSISNLILHRGASYTCRVLHKCSTLQRQKDVETSPVIALIHQDVHDETAMNMICHTASTVIDLHPPQSQDYSGSCHILHKKSSGKIIKITEQYKINRSYDDIINVEEIKQQFGLIDKPQETVADPAANLTFNLSLSEKEKLARSKVVLPYIQKPERSDVGVSSAGSGKIFYQPDEADDFDEEDPDDDLDI</sequence>
<keyword evidence="6" id="KW-0963">Cytoplasm</keyword>
<evidence type="ECO:0000256" key="5">
    <source>
        <dbReference type="ARBA" id="ARBA00020264"/>
    </source>
</evidence>
<evidence type="ECO:0000313" key="11">
    <source>
        <dbReference type="Proteomes" id="UP001208570"/>
    </source>
</evidence>
<evidence type="ECO:0000256" key="8">
    <source>
        <dbReference type="ARBA" id="ARBA00023242"/>
    </source>
</evidence>
<dbReference type="GO" id="GO:0005634">
    <property type="term" value="C:nucleus"/>
    <property type="evidence" value="ECO:0007669"/>
    <property type="project" value="UniProtKB-SubCell"/>
</dbReference>
<gene>
    <name evidence="10" type="ORF">LSH36_84g10035</name>
</gene>
<protein>
    <recommendedName>
        <fullName evidence="5">Elongator complex protein 5</fullName>
    </recommendedName>
</protein>
<evidence type="ECO:0000256" key="6">
    <source>
        <dbReference type="ARBA" id="ARBA00022490"/>
    </source>
</evidence>
<proteinExistence type="inferred from homology"/>
<dbReference type="Pfam" id="PF10483">
    <property type="entry name" value="Elong_Iki1"/>
    <property type="match status" value="1"/>
</dbReference>
<dbReference type="InterPro" id="IPR019519">
    <property type="entry name" value="Elp5"/>
</dbReference>
<accession>A0AAD9K1L2</accession>
<keyword evidence="11" id="KW-1185">Reference proteome</keyword>